<reference evidence="4 5" key="1">
    <citation type="submission" date="2023-02" db="EMBL/GenBank/DDBJ databases">
        <title>Bacterial whole genomic sequence of Curvibacter sp. HBC61.</title>
        <authorList>
            <person name="Le V."/>
            <person name="Ko S.-R."/>
            <person name="Ahn C.-Y."/>
            <person name="Oh H.-M."/>
        </authorList>
    </citation>
    <scope>NUCLEOTIDE SEQUENCE [LARGE SCALE GENOMIC DNA]</scope>
    <source>
        <strain evidence="4 5">HBC61</strain>
    </source>
</reference>
<accession>A0ABT5N5P1</accession>
<feature type="region of interest" description="Disordered" evidence="1">
    <location>
        <begin position="306"/>
        <end position="327"/>
    </location>
</feature>
<evidence type="ECO:0000256" key="2">
    <source>
        <dbReference type="SAM" id="Phobius"/>
    </source>
</evidence>
<keyword evidence="5" id="KW-1185">Reference proteome</keyword>
<dbReference type="InterPro" id="IPR003399">
    <property type="entry name" value="Mce/MlaD"/>
</dbReference>
<sequence>MENKSHALAAGTFVLVITLLLVSLVLWLTRDKGQYQTYELSSADAITGLQPQAAVRYKGVSVGKVTTISFDHQAKGNVLIRIQVDEKAPISSTTYATLAYQGVTGLAYVLLNDSGEPQKPHPSGDDGLPRLPLVTSQLGKMTEQAPELLAQINEATVRINQLLSDDNQRRLSLMLSNLAKVSENTAELTANLNHTVQARLDPALATVPALAHEATLTLKTLQTNAADVGRMSNAITLTAQRLNERNGPLDRIAESADAFSHVIDTLGTTTLPRINRVTEDASRTARLLGRTVTGLNDNPQSLLFGSGQMLPGPGEPGFTPPPAAARP</sequence>
<evidence type="ECO:0000259" key="3">
    <source>
        <dbReference type="Pfam" id="PF02470"/>
    </source>
</evidence>
<keyword evidence="2" id="KW-0812">Transmembrane</keyword>
<name>A0ABT5N5P1_9BURK</name>
<dbReference type="PANTHER" id="PTHR36698:SF2">
    <property type="entry name" value="MCE_MLAD DOMAIN-CONTAINING PROTEIN"/>
    <property type="match status" value="1"/>
</dbReference>
<dbReference type="Proteomes" id="UP001528673">
    <property type="component" value="Unassembled WGS sequence"/>
</dbReference>
<feature type="transmembrane region" description="Helical" evidence="2">
    <location>
        <begin position="6"/>
        <end position="28"/>
    </location>
</feature>
<gene>
    <name evidence="4" type="ORF">PSQ40_17640</name>
</gene>
<dbReference type="RefSeq" id="WP_273953199.1">
    <property type="nucleotide sequence ID" value="NZ_JAQSIP010000009.1"/>
</dbReference>
<dbReference type="PANTHER" id="PTHR36698">
    <property type="entry name" value="BLL5892 PROTEIN"/>
    <property type="match status" value="1"/>
</dbReference>
<comment type="caution">
    <text evidence="4">The sequence shown here is derived from an EMBL/GenBank/DDBJ whole genome shotgun (WGS) entry which is preliminary data.</text>
</comment>
<evidence type="ECO:0000313" key="5">
    <source>
        <dbReference type="Proteomes" id="UP001528673"/>
    </source>
</evidence>
<feature type="compositionally biased region" description="Pro residues" evidence="1">
    <location>
        <begin position="318"/>
        <end position="327"/>
    </location>
</feature>
<proteinExistence type="predicted"/>
<dbReference type="Pfam" id="PF02470">
    <property type="entry name" value="MlaD"/>
    <property type="match status" value="1"/>
</dbReference>
<organism evidence="4 5">
    <name type="scientific">Curvibacter cyanobacteriorum</name>
    <dbReference type="NCBI Taxonomy" id="3026422"/>
    <lineage>
        <taxon>Bacteria</taxon>
        <taxon>Pseudomonadati</taxon>
        <taxon>Pseudomonadota</taxon>
        <taxon>Betaproteobacteria</taxon>
        <taxon>Burkholderiales</taxon>
        <taxon>Comamonadaceae</taxon>
        <taxon>Curvibacter</taxon>
    </lineage>
</organism>
<keyword evidence="2" id="KW-0472">Membrane</keyword>
<protein>
    <submittedName>
        <fullName evidence="4">MlaD family protein</fullName>
    </submittedName>
</protein>
<feature type="domain" description="Mce/MlaD" evidence="3">
    <location>
        <begin position="43"/>
        <end position="111"/>
    </location>
</feature>
<evidence type="ECO:0000313" key="4">
    <source>
        <dbReference type="EMBL" id="MDD0840412.1"/>
    </source>
</evidence>
<keyword evidence="2" id="KW-1133">Transmembrane helix</keyword>
<evidence type="ECO:0000256" key="1">
    <source>
        <dbReference type="SAM" id="MobiDB-lite"/>
    </source>
</evidence>
<dbReference type="EMBL" id="JAQSIP010000009">
    <property type="protein sequence ID" value="MDD0840412.1"/>
    <property type="molecule type" value="Genomic_DNA"/>
</dbReference>